<dbReference type="HOGENOM" id="CLU_2337670_0_0_1"/>
<name>M1ADL3_SOLTU</name>
<keyword evidence="2" id="KW-1185">Reference proteome</keyword>
<dbReference type="Gramene" id="PGSC0003DMT400020511">
    <property type="protein sequence ID" value="PGSC0003DMT400020511"/>
    <property type="gene ID" value="PGSC0003DMG401007944"/>
</dbReference>
<accession>M1ADL3</accession>
<evidence type="ECO:0000313" key="2">
    <source>
        <dbReference type="Proteomes" id="UP000011115"/>
    </source>
</evidence>
<protein>
    <submittedName>
        <fullName evidence="1">Uncharacterized protein</fullName>
    </submittedName>
</protein>
<sequence>MPKNQDKNLIHVVLHYKYKHIVATIQKKKKQGKHLSQTFLLCSSAPAPVTVSLADSTFSASLAAKESPVSRFSYVRGTCVIFTSSFCGSSSSCPADFL</sequence>
<dbReference type="AlphaFoldDB" id="M1ADL3"/>
<dbReference type="EnsemblPlants" id="PGSC0003DMT400020511">
    <property type="protein sequence ID" value="PGSC0003DMT400020511"/>
    <property type="gene ID" value="PGSC0003DMG401007944"/>
</dbReference>
<reference evidence="2" key="1">
    <citation type="journal article" date="2011" name="Nature">
        <title>Genome sequence and analysis of the tuber crop potato.</title>
        <authorList>
            <consortium name="The Potato Genome Sequencing Consortium"/>
        </authorList>
    </citation>
    <scope>NUCLEOTIDE SEQUENCE [LARGE SCALE GENOMIC DNA]</scope>
    <source>
        <strain evidence="2">cv. DM1-3 516 R44</strain>
    </source>
</reference>
<evidence type="ECO:0000313" key="1">
    <source>
        <dbReference type="EnsemblPlants" id="PGSC0003DMT400020511"/>
    </source>
</evidence>
<dbReference type="InParanoid" id="M1ADL3"/>
<reference evidence="1" key="2">
    <citation type="submission" date="2015-06" db="UniProtKB">
        <authorList>
            <consortium name="EnsemblPlants"/>
        </authorList>
    </citation>
    <scope>IDENTIFICATION</scope>
    <source>
        <strain evidence="1">DM1-3 516 R44</strain>
    </source>
</reference>
<dbReference type="Proteomes" id="UP000011115">
    <property type="component" value="Unassembled WGS sequence"/>
</dbReference>
<organism evidence="1 2">
    <name type="scientific">Solanum tuberosum</name>
    <name type="common">Potato</name>
    <dbReference type="NCBI Taxonomy" id="4113"/>
    <lineage>
        <taxon>Eukaryota</taxon>
        <taxon>Viridiplantae</taxon>
        <taxon>Streptophyta</taxon>
        <taxon>Embryophyta</taxon>
        <taxon>Tracheophyta</taxon>
        <taxon>Spermatophyta</taxon>
        <taxon>Magnoliopsida</taxon>
        <taxon>eudicotyledons</taxon>
        <taxon>Gunneridae</taxon>
        <taxon>Pentapetalae</taxon>
        <taxon>asterids</taxon>
        <taxon>lamiids</taxon>
        <taxon>Solanales</taxon>
        <taxon>Solanaceae</taxon>
        <taxon>Solanoideae</taxon>
        <taxon>Solaneae</taxon>
        <taxon>Solanum</taxon>
    </lineage>
</organism>
<proteinExistence type="predicted"/>
<dbReference type="PaxDb" id="4113-PGSC0003DMT400020511"/>